<evidence type="ECO:0000313" key="2">
    <source>
        <dbReference type="Proteomes" id="UP000611629"/>
    </source>
</evidence>
<comment type="caution">
    <text evidence="1">The sequence shown here is derived from an EMBL/GenBank/DDBJ whole genome shotgun (WGS) entry which is preliminary data.</text>
</comment>
<dbReference type="RefSeq" id="WP_179237073.1">
    <property type="nucleotide sequence ID" value="NZ_JACBNQ010000002.1"/>
</dbReference>
<keyword evidence="2" id="KW-1185">Reference proteome</keyword>
<dbReference type="EMBL" id="JACBNQ010000002">
    <property type="protein sequence ID" value="NYB73394.1"/>
    <property type="molecule type" value="Genomic_DNA"/>
</dbReference>
<dbReference type="Proteomes" id="UP000611629">
    <property type="component" value="Unassembled WGS sequence"/>
</dbReference>
<proteinExistence type="predicted"/>
<dbReference type="AlphaFoldDB" id="A0A974BHQ5"/>
<sequence length="183" mass="19998">MATDKEKIVLGSGKLYMSEWDGENIPADTDLEIETNLLGLIKGGASLAYTPTFYEAKDDLGLRSKKILTNETSTLTSGIMTWNGKTLNKLIATGKITEGSGKRTLKIGGMANYNDKKYVIRFLHEDEQDGNIRVTIIGSNNTGFTLAFAKEGETVINAEFAAVPHDTTGTLIIYEEDIPNIED</sequence>
<organism evidence="1 2">
    <name type="scientific">Sedimentibacter hydroxybenzoicus DSM 7310</name>
    <dbReference type="NCBI Taxonomy" id="1123245"/>
    <lineage>
        <taxon>Bacteria</taxon>
        <taxon>Bacillati</taxon>
        <taxon>Bacillota</taxon>
        <taxon>Tissierellia</taxon>
        <taxon>Sedimentibacter</taxon>
    </lineage>
</organism>
<gene>
    <name evidence="1" type="ORF">HZF24_04490</name>
</gene>
<accession>A0A974BHQ5</accession>
<evidence type="ECO:0000313" key="1">
    <source>
        <dbReference type="EMBL" id="NYB73394.1"/>
    </source>
</evidence>
<reference evidence="1" key="1">
    <citation type="submission" date="2020-07" db="EMBL/GenBank/DDBJ databases">
        <title>Genomic analysis of a strain of Sedimentibacter Hydroxybenzoicus DSM7310.</title>
        <authorList>
            <person name="Ma S."/>
        </authorList>
    </citation>
    <scope>NUCLEOTIDE SEQUENCE</scope>
    <source>
        <strain evidence="1">DSM 7310</strain>
    </source>
</reference>
<name>A0A974BHQ5_SEDHY</name>
<protein>
    <submittedName>
        <fullName evidence="1">Uncharacterized protein</fullName>
    </submittedName>
</protein>